<name>A0A9D4V776_ADICA</name>
<reference evidence="1" key="1">
    <citation type="submission" date="2021-01" db="EMBL/GenBank/DDBJ databases">
        <title>Adiantum capillus-veneris genome.</title>
        <authorList>
            <person name="Fang Y."/>
            <person name="Liao Q."/>
        </authorList>
    </citation>
    <scope>NUCLEOTIDE SEQUENCE</scope>
    <source>
        <strain evidence="1">H3</strain>
        <tissue evidence="1">Leaf</tissue>
    </source>
</reference>
<dbReference type="AlphaFoldDB" id="A0A9D4V776"/>
<organism evidence="1 2">
    <name type="scientific">Adiantum capillus-veneris</name>
    <name type="common">Maidenhair fern</name>
    <dbReference type="NCBI Taxonomy" id="13818"/>
    <lineage>
        <taxon>Eukaryota</taxon>
        <taxon>Viridiplantae</taxon>
        <taxon>Streptophyta</taxon>
        <taxon>Embryophyta</taxon>
        <taxon>Tracheophyta</taxon>
        <taxon>Polypodiopsida</taxon>
        <taxon>Polypodiidae</taxon>
        <taxon>Polypodiales</taxon>
        <taxon>Pteridineae</taxon>
        <taxon>Pteridaceae</taxon>
        <taxon>Vittarioideae</taxon>
        <taxon>Adiantum</taxon>
    </lineage>
</organism>
<protein>
    <submittedName>
        <fullName evidence="1">Uncharacterized protein</fullName>
    </submittedName>
</protein>
<evidence type="ECO:0000313" key="1">
    <source>
        <dbReference type="EMBL" id="KAI5080448.1"/>
    </source>
</evidence>
<comment type="caution">
    <text evidence="1">The sequence shown here is derived from an EMBL/GenBank/DDBJ whole genome shotgun (WGS) entry which is preliminary data.</text>
</comment>
<dbReference type="Proteomes" id="UP000886520">
    <property type="component" value="Chromosome 4"/>
</dbReference>
<accession>A0A9D4V776</accession>
<sequence>MEIQDALRNGFVHNSPSPIISPCYLWVLALMPRLRSSPIPAPFLGEAALAIKIASARGLSSSCSTVPGPTLQHVLR</sequence>
<gene>
    <name evidence="1" type="ORF">GOP47_0003631</name>
</gene>
<dbReference type="EMBL" id="JABFUD020000004">
    <property type="protein sequence ID" value="KAI5080448.1"/>
    <property type="molecule type" value="Genomic_DNA"/>
</dbReference>
<keyword evidence="2" id="KW-1185">Reference proteome</keyword>
<evidence type="ECO:0000313" key="2">
    <source>
        <dbReference type="Proteomes" id="UP000886520"/>
    </source>
</evidence>
<proteinExistence type="predicted"/>